<keyword evidence="3" id="KW-1185">Reference proteome</keyword>
<dbReference type="InterPro" id="IPR029483">
    <property type="entry name" value="GH97_C"/>
</dbReference>
<proteinExistence type="predicted"/>
<dbReference type="SUPFAM" id="SSF50370">
    <property type="entry name" value="Ricin B-like lectins"/>
    <property type="match status" value="1"/>
</dbReference>
<dbReference type="PANTHER" id="PTHR35803:SF1">
    <property type="entry name" value="GLUCAN 1,4-ALPHA-GLUCOSIDASE SUSB"/>
    <property type="match status" value="1"/>
</dbReference>
<dbReference type="Gene3D" id="3.20.20.70">
    <property type="entry name" value="Aldolase class I"/>
    <property type="match status" value="2"/>
</dbReference>
<evidence type="ECO:0000313" key="2">
    <source>
        <dbReference type="EMBL" id="RKD95708.1"/>
    </source>
</evidence>
<dbReference type="InterPro" id="IPR000772">
    <property type="entry name" value="Ricin_B_lectin"/>
</dbReference>
<dbReference type="Gene3D" id="2.60.120.260">
    <property type="entry name" value="Galactose-binding domain-like"/>
    <property type="match status" value="1"/>
</dbReference>
<dbReference type="InterPro" id="IPR005084">
    <property type="entry name" value="CBM6"/>
</dbReference>
<dbReference type="AlphaFoldDB" id="A0A3R7GWI7"/>
<dbReference type="EMBL" id="RAPO01000002">
    <property type="protein sequence ID" value="RKD95708.1"/>
    <property type="molecule type" value="Genomic_DNA"/>
</dbReference>
<comment type="caution">
    <text evidence="2">The sequence shown here is derived from an EMBL/GenBank/DDBJ whole genome shotgun (WGS) entry which is preliminary data.</text>
</comment>
<dbReference type="PROSITE" id="PS50231">
    <property type="entry name" value="RICIN_B_LECTIN"/>
    <property type="match status" value="1"/>
</dbReference>
<dbReference type="InterPro" id="IPR019563">
    <property type="entry name" value="GH97_catalytic"/>
</dbReference>
<reference evidence="2 3" key="1">
    <citation type="submission" date="2018-09" db="EMBL/GenBank/DDBJ databases">
        <title>Genomic Encyclopedia of Archaeal and Bacterial Type Strains, Phase II (KMG-II): from individual species to whole genera.</title>
        <authorList>
            <person name="Goeker M."/>
        </authorList>
    </citation>
    <scope>NUCLEOTIDE SEQUENCE [LARGE SCALE GENOMIC DNA]</scope>
    <source>
        <strain evidence="2 3">DSM 13151</strain>
    </source>
</reference>
<dbReference type="SMART" id="SM00458">
    <property type="entry name" value="RICIN"/>
    <property type="match status" value="1"/>
</dbReference>
<dbReference type="Gene3D" id="2.80.10.50">
    <property type="match status" value="3"/>
</dbReference>
<dbReference type="InterPro" id="IPR008979">
    <property type="entry name" value="Galactose-bd-like_sf"/>
</dbReference>
<keyword evidence="2" id="KW-0430">Lectin</keyword>
<dbReference type="PROSITE" id="PS51175">
    <property type="entry name" value="CBM6"/>
    <property type="match status" value="1"/>
</dbReference>
<evidence type="ECO:0000259" key="1">
    <source>
        <dbReference type="PROSITE" id="PS51175"/>
    </source>
</evidence>
<evidence type="ECO:0000313" key="3">
    <source>
        <dbReference type="Proteomes" id="UP000283805"/>
    </source>
</evidence>
<dbReference type="CDD" id="cd00161">
    <property type="entry name" value="beta-trefoil_Ricin-like"/>
    <property type="match status" value="1"/>
</dbReference>
<dbReference type="InterPro" id="IPR035992">
    <property type="entry name" value="Ricin_B-like_lectins"/>
</dbReference>
<accession>A0A3R7GWI7</accession>
<dbReference type="Pfam" id="PF10566">
    <property type="entry name" value="Glyco_hydro_97"/>
    <property type="match status" value="1"/>
</dbReference>
<dbReference type="GO" id="GO:0030246">
    <property type="term" value="F:carbohydrate binding"/>
    <property type="evidence" value="ECO:0007669"/>
    <property type="project" value="UniProtKB-KW"/>
</dbReference>
<dbReference type="Gene3D" id="2.70.98.10">
    <property type="match status" value="1"/>
</dbReference>
<feature type="domain" description="CBM6" evidence="1">
    <location>
        <begin position="645"/>
        <end position="781"/>
    </location>
</feature>
<dbReference type="SUPFAM" id="SSF49785">
    <property type="entry name" value="Galactose-binding domain-like"/>
    <property type="match status" value="1"/>
</dbReference>
<dbReference type="InterPro" id="IPR029486">
    <property type="entry name" value="GH97_N"/>
</dbReference>
<dbReference type="InterPro" id="IPR052720">
    <property type="entry name" value="Glycosyl_hydrolase_97"/>
</dbReference>
<gene>
    <name evidence="2" type="ORF">ATJ93_2570</name>
</gene>
<protein>
    <submittedName>
        <fullName evidence="2">Ricin-type beta-trefoil lectin protein</fullName>
    </submittedName>
</protein>
<dbReference type="Pfam" id="PF14509">
    <property type="entry name" value="GH97_C"/>
    <property type="match status" value="1"/>
</dbReference>
<dbReference type="Pfam" id="PF14200">
    <property type="entry name" value="RicinB_lectin_2"/>
    <property type="match status" value="2"/>
</dbReference>
<dbReference type="RefSeq" id="WP_120244948.1">
    <property type="nucleotide sequence ID" value="NZ_RAPO01000002.1"/>
</dbReference>
<dbReference type="Proteomes" id="UP000283805">
    <property type="component" value="Unassembled WGS sequence"/>
</dbReference>
<organism evidence="2 3">
    <name type="scientific">Halopiger aswanensis</name>
    <dbReference type="NCBI Taxonomy" id="148449"/>
    <lineage>
        <taxon>Archaea</taxon>
        <taxon>Methanobacteriati</taxon>
        <taxon>Methanobacteriota</taxon>
        <taxon>Stenosarchaea group</taxon>
        <taxon>Halobacteria</taxon>
        <taxon>Halobacteriales</taxon>
        <taxon>Natrialbaceae</taxon>
        <taxon>Halopiger</taxon>
    </lineage>
</organism>
<dbReference type="OrthoDB" id="18576at2157"/>
<name>A0A3R7GWI7_9EURY</name>
<sequence>MFDDYSYGETVHRRGFLGGISGLLAAAAYSMEVPEGVAAQVTSGDDSDVQSVTSPDGSIEVTVDVSSGVPQYDVVFGGTTYIDPSPIGFEFANQAAFGTAVSGSGPNITVTGSESGTKTETWEPEWGDFASVSEDYNYLKLGLEETESPGRSANFEVRVFNDGLGFRVAFDDDFGDFTIASETTEFNFSGDYTSWWIENEYVNPRFEQEYSETPLSDIPAGDKTIRPNDNVVRAGAHTPLTMRAGDGTYLSVHESNLDDYATMALAAQSDSGSKEMAVDLAPLPDGNKVSASAPHVTPWRTVQIGTSPGELVESQLIPLLADPLKESVFPTDSNGNTDTSWLENGRKYTGIWWTMIAGSANWEYKSDSEIESNGNDPAEYIHGARTERMKRYMKFAAEHGFDSVLAEGWNKGWDTYPGDGTGLEMAVGESYPDFDVVEVTDYGATLSNPVEMTVHNETAGNVVNYEDEINNDNIFPGYEDAGIRSIKNGYVSDPGLGFEGDGSTASHNQHCQTAVNHHRFVIEQAAANRQLLEIHEGIKPTGEIRTYPNVAAREVVKAQEYDGFDALGSNVGRDHHVLLPFTRMLAGPTSYQPGIFDITFNDSEGDQIQTTKAKQLAMYPNYLGGIQMAADRMEAYVDESFEVGEFVQAQSGTLNDMITADRWRNAFGAHYVPVDPNREPDGATVWFTVKNVSSAGTYDLHLRYAADQEDNSTAVQDNGSPEATLIVNGTEQSLTPAFTDYWDTWSVHTVSVDLEAGTNRIGIKLGANDVGGFNVNTVGVTESGAGAPFPAAYTNFTESHAANENYDTEPAFDYIENVPVSWDETVAVDGQIGDYIVTAKRSGDEWYLGAMTDETARDVTVSLDFLSSLDGGWTVTEYADAGETGVDNNPTSVVISDYDVSAGDSVTLSMGASGGTAMRIVPSDGSDSNDIVSGEAYVLRSVNSGKALDVENASTSDGANVHQYGYVGSENQQWVVTDLGNGYYKLEAVHSGKALDVEGASTSDGANVHQYEYGGGENQQWAIEENADGSYRLLARHSGKALDVEGASTSDGANVHQYGYVGADNQKWTLEQL</sequence>
<dbReference type="InterPro" id="IPR014718">
    <property type="entry name" value="GH-type_carb-bd"/>
</dbReference>
<dbReference type="PANTHER" id="PTHR35803">
    <property type="entry name" value="GLUCAN 1,4-ALPHA-GLUCOSIDASE SUSB-RELATED"/>
    <property type="match status" value="1"/>
</dbReference>
<dbReference type="InterPro" id="IPR013785">
    <property type="entry name" value="Aldolase_TIM"/>
</dbReference>
<dbReference type="Pfam" id="PF14508">
    <property type="entry name" value="GH97_N"/>
    <property type="match status" value="1"/>
</dbReference>